<dbReference type="SUPFAM" id="SSF53474">
    <property type="entry name" value="alpha/beta-Hydrolases"/>
    <property type="match status" value="1"/>
</dbReference>
<dbReference type="Gene3D" id="3.40.50.1820">
    <property type="entry name" value="alpha/beta hydrolase"/>
    <property type="match status" value="1"/>
</dbReference>
<protein>
    <submittedName>
        <fullName evidence="2">Alpha/beta hydrolase</fullName>
    </submittedName>
</protein>
<accession>A0A6G4UEJ3</accession>
<dbReference type="InterPro" id="IPR013094">
    <property type="entry name" value="AB_hydrolase_3"/>
</dbReference>
<keyword evidence="3" id="KW-1185">Reference proteome</keyword>
<reference evidence="2 3" key="1">
    <citation type="submission" date="2020-02" db="EMBL/GenBank/DDBJ databases">
        <title>Whole-genome analyses of novel actinobacteria.</title>
        <authorList>
            <person name="Sahin N."/>
        </authorList>
    </citation>
    <scope>NUCLEOTIDE SEQUENCE [LARGE SCALE GENOMIC DNA]</scope>
    <source>
        <strain evidence="2 3">A7024</strain>
    </source>
</reference>
<feature type="domain" description="Alpha/beta hydrolase fold-3" evidence="1">
    <location>
        <begin position="4"/>
        <end position="49"/>
    </location>
</feature>
<dbReference type="RefSeq" id="WP_165245307.1">
    <property type="nucleotide sequence ID" value="NZ_JAAKZV010000366.1"/>
</dbReference>
<dbReference type="GO" id="GO:0016787">
    <property type="term" value="F:hydrolase activity"/>
    <property type="evidence" value="ECO:0007669"/>
    <property type="project" value="UniProtKB-KW"/>
</dbReference>
<dbReference type="AlphaFoldDB" id="A0A6G4UEJ3"/>
<organism evidence="2 3">
    <name type="scientific">Streptomyces coryli</name>
    <dbReference type="NCBI Taxonomy" id="1128680"/>
    <lineage>
        <taxon>Bacteria</taxon>
        <taxon>Bacillati</taxon>
        <taxon>Actinomycetota</taxon>
        <taxon>Actinomycetes</taxon>
        <taxon>Kitasatosporales</taxon>
        <taxon>Streptomycetaceae</taxon>
        <taxon>Streptomyces</taxon>
    </lineage>
</organism>
<keyword evidence="2" id="KW-0378">Hydrolase</keyword>
<evidence type="ECO:0000259" key="1">
    <source>
        <dbReference type="Pfam" id="PF07859"/>
    </source>
</evidence>
<name>A0A6G4UEJ3_9ACTN</name>
<feature type="non-terminal residue" evidence="2">
    <location>
        <position position="1"/>
    </location>
</feature>
<sequence>ADPTDLPPVLLFAGTGETLLDDATTFAARAAQAQVPVEAHYVPDVPHVWPVLLADDARAAAVLARVAGFLADA</sequence>
<evidence type="ECO:0000313" key="2">
    <source>
        <dbReference type="EMBL" id="NGN69937.1"/>
    </source>
</evidence>
<evidence type="ECO:0000313" key="3">
    <source>
        <dbReference type="Proteomes" id="UP000481583"/>
    </source>
</evidence>
<comment type="caution">
    <text evidence="2">The sequence shown here is derived from an EMBL/GenBank/DDBJ whole genome shotgun (WGS) entry which is preliminary data.</text>
</comment>
<dbReference type="InterPro" id="IPR029058">
    <property type="entry name" value="AB_hydrolase_fold"/>
</dbReference>
<gene>
    <name evidence="2" type="ORF">G5C51_39375</name>
</gene>
<dbReference type="Pfam" id="PF07859">
    <property type="entry name" value="Abhydrolase_3"/>
    <property type="match status" value="1"/>
</dbReference>
<dbReference type="Proteomes" id="UP000481583">
    <property type="component" value="Unassembled WGS sequence"/>
</dbReference>
<dbReference type="EMBL" id="JAAKZV010000366">
    <property type="protein sequence ID" value="NGN69937.1"/>
    <property type="molecule type" value="Genomic_DNA"/>
</dbReference>
<proteinExistence type="predicted"/>